<dbReference type="FunFam" id="3.30.200.20:FF:000178">
    <property type="entry name" value="serine/threonine-protein kinase PBS1-like"/>
    <property type="match status" value="1"/>
</dbReference>
<dbReference type="InterPro" id="IPR008271">
    <property type="entry name" value="Ser/Thr_kinase_AS"/>
</dbReference>
<keyword evidence="7 17" id="KW-0547">Nucleotide-binding</keyword>
<dbReference type="PROSITE" id="PS00108">
    <property type="entry name" value="PROTEIN_KINASE_ST"/>
    <property type="match status" value="1"/>
</dbReference>
<evidence type="ECO:0000256" key="16">
    <source>
        <dbReference type="ARBA" id="ARBA00048679"/>
    </source>
</evidence>
<comment type="catalytic activity">
    <reaction evidence="15 17">
        <text>L-threonyl-[protein] + ATP = O-phospho-L-threonyl-[protein] + ADP + H(+)</text>
        <dbReference type="Rhea" id="RHEA:46608"/>
        <dbReference type="Rhea" id="RHEA-COMP:11060"/>
        <dbReference type="Rhea" id="RHEA-COMP:11605"/>
        <dbReference type="ChEBI" id="CHEBI:15378"/>
        <dbReference type="ChEBI" id="CHEBI:30013"/>
        <dbReference type="ChEBI" id="CHEBI:30616"/>
        <dbReference type="ChEBI" id="CHEBI:61977"/>
        <dbReference type="ChEBI" id="CHEBI:456216"/>
        <dbReference type="EC" id="2.7.11.1"/>
    </reaction>
</comment>
<organism evidence="23">
    <name type="scientific">Nicotiana tabacum</name>
    <name type="common">Common tobacco</name>
    <dbReference type="NCBI Taxonomy" id="4097"/>
    <lineage>
        <taxon>Eukaryota</taxon>
        <taxon>Viridiplantae</taxon>
        <taxon>Streptophyta</taxon>
        <taxon>Embryophyta</taxon>
        <taxon>Tracheophyta</taxon>
        <taxon>Spermatophyta</taxon>
        <taxon>Magnoliopsida</taxon>
        <taxon>eudicotyledons</taxon>
        <taxon>Gunneridae</taxon>
        <taxon>Pentapetalae</taxon>
        <taxon>asterids</taxon>
        <taxon>lamiids</taxon>
        <taxon>Solanales</taxon>
        <taxon>Solanaceae</taxon>
        <taxon>Nicotianoideae</taxon>
        <taxon>Nicotianeae</taxon>
        <taxon>Nicotiana</taxon>
    </lineage>
</organism>
<feature type="binding site" evidence="18">
    <location>
        <position position="569"/>
    </location>
    <ligand>
        <name>ATP</name>
        <dbReference type="ChEBI" id="CHEBI:30616"/>
    </ligand>
</feature>
<keyword evidence="8 17" id="KW-0418">Kinase</keyword>
<dbReference type="CDD" id="cd14066">
    <property type="entry name" value="STKc_IRAK"/>
    <property type="match status" value="1"/>
</dbReference>
<evidence type="ECO:0000259" key="22">
    <source>
        <dbReference type="PROSITE" id="PS50927"/>
    </source>
</evidence>
<dbReference type="PANTHER" id="PTHR47976">
    <property type="entry name" value="G-TYPE LECTIN S-RECEPTOR-LIKE SERINE/THREONINE-PROTEIN KINASE SD2-5"/>
    <property type="match status" value="1"/>
</dbReference>
<evidence type="ECO:0000256" key="3">
    <source>
        <dbReference type="ARBA" id="ARBA00022536"/>
    </source>
</evidence>
<dbReference type="InterPro" id="IPR024171">
    <property type="entry name" value="SRK-like_kinase"/>
</dbReference>
<evidence type="ECO:0000256" key="10">
    <source>
        <dbReference type="ARBA" id="ARBA00022989"/>
    </source>
</evidence>
<protein>
    <recommendedName>
        <fullName evidence="17">Receptor-like serine/threonine-protein kinase</fullName>
        <ecNumber evidence="17">2.7.11.1</ecNumber>
    </recommendedName>
</protein>
<accession>A0A1S4DJK8</accession>
<dbReference type="GO" id="GO:0016020">
    <property type="term" value="C:membrane"/>
    <property type="evidence" value="ECO:0007669"/>
    <property type="project" value="UniProtKB-SubCell"/>
</dbReference>
<evidence type="ECO:0000256" key="20">
    <source>
        <dbReference type="SAM" id="Phobius"/>
    </source>
</evidence>
<dbReference type="PROSITE" id="PS00107">
    <property type="entry name" value="PROTEIN_KINASE_ATP"/>
    <property type="match status" value="1"/>
</dbReference>
<dbReference type="PANTHER" id="PTHR47976:SF60">
    <property type="entry name" value="RECEPTOR-LIKE SERINE_THREONINE-PROTEIN KINASE"/>
    <property type="match status" value="1"/>
</dbReference>
<evidence type="ECO:0000256" key="14">
    <source>
        <dbReference type="ARBA" id="ARBA00023180"/>
    </source>
</evidence>
<evidence type="ECO:0000256" key="9">
    <source>
        <dbReference type="ARBA" id="ARBA00022840"/>
    </source>
</evidence>
<evidence type="ECO:0000256" key="7">
    <source>
        <dbReference type="ARBA" id="ARBA00022741"/>
    </source>
</evidence>
<evidence type="ECO:0000256" key="18">
    <source>
        <dbReference type="PROSITE-ProRule" id="PRU10141"/>
    </source>
</evidence>
<dbReference type="STRING" id="4097.A0A1S4DJK8"/>
<dbReference type="Pfam" id="PF01453">
    <property type="entry name" value="B_lectin"/>
    <property type="match status" value="1"/>
</dbReference>
<keyword evidence="6" id="KW-0732">Signal</keyword>
<dbReference type="GO" id="GO:0106310">
    <property type="term" value="F:protein serine kinase activity"/>
    <property type="evidence" value="ECO:0007669"/>
    <property type="project" value="RHEA"/>
</dbReference>
<dbReference type="EC" id="2.7.11.1" evidence="17"/>
<dbReference type="InterPro" id="IPR001480">
    <property type="entry name" value="Bulb-type_lectin_dom"/>
</dbReference>
<keyword evidence="3" id="KW-0245">EGF-like domain</keyword>
<evidence type="ECO:0000259" key="21">
    <source>
        <dbReference type="PROSITE" id="PS50011"/>
    </source>
</evidence>
<dbReference type="CDD" id="cd01098">
    <property type="entry name" value="PAN_AP_plant"/>
    <property type="match status" value="1"/>
</dbReference>
<dbReference type="OMA" id="LTWMGSS"/>
<dbReference type="PROSITE" id="PS50927">
    <property type="entry name" value="BULB_LECTIN"/>
    <property type="match status" value="1"/>
</dbReference>
<evidence type="ECO:0000256" key="4">
    <source>
        <dbReference type="ARBA" id="ARBA00022679"/>
    </source>
</evidence>
<evidence type="ECO:0000256" key="1">
    <source>
        <dbReference type="ARBA" id="ARBA00004167"/>
    </source>
</evidence>
<evidence type="ECO:0000256" key="15">
    <source>
        <dbReference type="ARBA" id="ARBA00047899"/>
    </source>
</evidence>
<dbReference type="InterPro" id="IPR000719">
    <property type="entry name" value="Prot_kinase_dom"/>
</dbReference>
<dbReference type="FunFam" id="1.10.510.10:FF:000621">
    <property type="entry name" value="Serine/threonine-protein kinase"/>
    <property type="match status" value="1"/>
</dbReference>
<dbReference type="SMART" id="SM00108">
    <property type="entry name" value="B_lectin"/>
    <property type="match status" value="1"/>
</dbReference>
<dbReference type="CDD" id="cd00028">
    <property type="entry name" value="B_lectin"/>
    <property type="match status" value="1"/>
</dbReference>
<dbReference type="InterPro" id="IPR051343">
    <property type="entry name" value="G-type_lectin_kinases/EP1-like"/>
</dbReference>
<dbReference type="PIRSF" id="PIRSF000641">
    <property type="entry name" value="SRK"/>
    <property type="match status" value="1"/>
</dbReference>
<comment type="subcellular location">
    <subcellularLocation>
        <location evidence="1">Membrane</location>
        <topology evidence="1">Single-pass membrane protein</topology>
    </subcellularLocation>
</comment>
<evidence type="ECO:0000256" key="8">
    <source>
        <dbReference type="ARBA" id="ARBA00022777"/>
    </source>
</evidence>
<evidence type="ECO:0000256" key="6">
    <source>
        <dbReference type="ARBA" id="ARBA00022729"/>
    </source>
</evidence>
<feature type="domain" description="Protein kinase" evidence="21">
    <location>
        <begin position="540"/>
        <end position="829"/>
    </location>
</feature>
<keyword evidence="4 17" id="KW-0808">Transferase</keyword>
<comment type="catalytic activity">
    <reaction evidence="16 17">
        <text>L-seryl-[protein] + ATP = O-phospho-L-seryl-[protein] + ADP + H(+)</text>
        <dbReference type="Rhea" id="RHEA:17989"/>
        <dbReference type="Rhea" id="RHEA-COMP:9863"/>
        <dbReference type="Rhea" id="RHEA-COMP:11604"/>
        <dbReference type="ChEBI" id="CHEBI:15378"/>
        <dbReference type="ChEBI" id="CHEBI:29999"/>
        <dbReference type="ChEBI" id="CHEBI:30616"/>
        <dbReference type="ChEBI" id="CHEBI:83421"/>
        <dbReference type="ChEBI" id="CHEBI:456216"/>
        <dbReference type="EC" id="2.7.11.1"/>
    </reaction>
</comment>
<dbReference type="SUPFAM" id="SSF51110">
    <property type="entry name" value="alpha-D-mannose-specific plant lectins"/>
    <property type="match status" value="1"/>
</dbReference>
<dbReference type="InterPro" id="IPR011009">
    <property type="entry name" value="Kinase-like_dom_sf"/>
</dbReference>
<evidence type="ECO:0000256" key="5">
    <source>
        <dbReference type="ARBA" id="ARBA00022692"/>
    </source>
</evidence>
<evidence type="ECO:0000313" key="23">
    <source>
        <dbReference type="RefSeq" id="XP_016513464.1"/>
    </source>
</evidence>
<dbReference type="InterPro" id="IPR036426">
    <property type="entry name" value="Bulb-type_lectin_dom_sf"/>
</dbReference>
<keyword evidence="12" id="KW-1015">Disulfide bond</keyword>
<dbReference type="OrthoDB" id="1530339at2759"/>
<feature type="transmembrane region" description="Helical" evidence="20">
    <location>
        <begin position="467"/>
        <end position="493"/>
    </location>
</feature>
<dbReference type="AlphaFoldDB" id="A0A1S4DJK8"/>
<keyword evidence="5 20" id="KW-0812">Transmembrane</keyword>
<dbReference type="PaxDb" id="4097-A0A1S4DJK8"/>
<keyword evidence="14" id="KW-0325">Glycoprotein</keyword>
<dbReference type="Gene3D" id="3.30.200.20">
    <property type="entry name" value="Phosphorylase Kinase, domain 1"/>
    <property type="match status" value="1"/>
</dbReference>
<proteinExistence type="inferred from homology"/>
<sequence>MTTIAACILYSKFGAKTADFESSLVQKLLSLRVVYGPLSFQPLTPNFTASFLNFIDTSGAFLSSVNGTFKAAITNTKSQERSYYFVIIHSESHVVVWSANRNLPISESAELRLSVDGLALFDDSGEPIWSTKPLHSRSSSSSSSSSSISSMQLLESGNLILMDQLNNSLWESFDFPTDTVVLGQRLPVGKSLVSSEEKDELEEGDYEFAVAKNDAVLQWNEMTYWKLTMETKAFRDTNTQVEYMIIKSNGLFLVGANGTEIAAQVILEELKFPDFRIAKLEENGQFSVKRFSKGNWLSEFSAPSDSCRVAFTCKKLGVCDGGRCSCPPGFRVSSEVNGSCAPIDRNLVMPDSCNASLNVNVTELGNYVSYLKLENGMDYFANDFTEAVMRDVSLSVCQDLCSKNCSCLGIFHDQSSGSCYMIENFLGSILRGSNSGSGRGRLGYIKVISEPSSFDPNDDLSDKRSKFPVVAIVLLPSSAVLFILVIMAGIIWLMRRKRLLQNSGKEFGRDDSSLSGELENFSILGLPVKFDYEEIRLATENFRTQVGSGGFGTVYKGTLSDGAVVAVKKMKCLGAHGKREFCTEIAIIGRIHHVNLVSLKGFCAHRGERFLVYEYMQRGSLDRTLFGHGPALDWRTRFEIALGTAHGLAYLHGGCEHKIIHCDVKPENILLHDNLQVKISDFGLSKLLNPEQSSWFTTMRGTRGYLAPEWLTSSAITEKSDVYSYGMLLLEIVRGKKNSSIQPPSDSTERNRLSPSSLGSTNQPIYFPLFALEMHDEKKYLELVDPRILWHVKVEEVEKLVRIALCCLHQEPTLRPTMANVVGMLEGILPLGEPQVQSLNFLRFYGHRFTEASMIEGDQDVNVFELHQQSRNFSSTNSSSYNSFSYMSSQQVSGPR</sequence>
<feature type="domain" description="Bulb-type lectin" evidence="22">
    <location>
        <begin position="47"/>
        <end position="174"/>
    </location>
</feature>
<dbReference type="GO" id="GO:0004674">
    <property type="term" value="F:protein serine/threonine kinase activity"/>
    <property type="evidence" value="ECO:0007669"/>
    <property type="project" value="UniProtKB-KW"/>
</dbReference>
<evidence type="ECO:0000256" key="2">
    <source>
        <dbReference type="ARBA" id="ARBA00022527"/>
    </source>
</evidence>
<dbReference type="RefSeq" id="XP_016513464.1">
    <property type="nucleotide sequence ID" value="XM_016657978.1"/>
</dbReference>
<dbReference type="SMR" id="A0A1S4DJK8"/>
<evidence type="ECO:0000256" key="13">
    <source>
        <dbReference type="ARBA" id="ARBA00023170"/>
    </source>
</evidence>
<evidence type="ECO:0000256" key="17">
    <source>
        <dbReference type="PIRNR" id="PIRNR000641"/>
    </source>
</evidence>
<dbReference type="Gene3D" id="1.10.510.10">
    <property type="entry name" value="Transferase(Phosphotransferase) domain 1"/>
    <property type="match status" value="1"/>
</dbReference>
<dbReference type="GO" id="GO:0004672">
    <property type="term" value="F:protein kinase activity"/>
    <property type="evidence" value="ECO:0000318"/>
    <property type="project" value="GO_Central"/>
</dbReference>
<dbReference type="KEGG" id="nta:107830432"/>
<keyword evidence="11 20" id="KW-0472">Membrane</keyword>
<evidence type="ECO:0000256" key="11">
    <source>
        <dbReference type="ARBA" id="ARBA00023136"/>
    </source>
</evidence>
<comment type="similarity">
    <text evidence="17">Belongs to the protein kinase superfamily. Ser/Thr protein kinase family.</text>
</comment>
<name>A0A1S4DJK8_TOBAC</name>
<feature type="region of interest" description="Disordered" evidence="19">
    <location>
        <begin position="738"/>
        <end position="759"/>
    </location>
</feature>
<dbReference type="Pfam" id="PF00069">
    <property type="entry name" value="Pkinase"/>
    <property type="match status" value="1"/>
</dbReference>
<dbReference type="GO" id="GO:0005524">
    <property type="term" value="F:ATP binding"/>
    <property type="evidence" value="ECO:0007669"/>
    <property type="project" value="UniProtKB-UniRule"/>
</dbReference>
<gene>
    <name evidence="23" type="primary">LOC107830432</name>
</gene>
<dbReference type="PROSITE" id="PS50011">
    <property type="entry name" value="PROTEIN_KINASE_DOM"/>
    <property type="match status" value="1"/>
</dbReference>
<keyword evidence="9 17" id="KW-0067">ATP-binding</keyword>
<dbReference type="InterPro" id="IPR017441">
    <property type="entry name" value="Protein_kinase_ATP_BS"/>
</dbReference>
<keyword evidence="10 20" id="KW-1133">Transmembrane helix</keyword>
<keyword evidence="13" id="KW-0675">Receptor</keyword>
<dbReference type="SMART" id="SM00220">
    <property type="entry name" value="S_TKc"/>
    <property type="match status" value="1"/>
</dbReference>
<evidence type="ECO:0000256" key="19">
    <source>
        <dbReference type="SAM" id="MobiDB-lite"/>
    </source>
</evidence>
<dbReference type="Gene3D" id="2.90.10.30">
    <property type="match status" value="1"/>
</dbReference>
<reference evidence="23" key="1">
    <citation type="submission" date="2025-08" db="UniProtKB">
        <authorList>
            <consortium name="RefSeq"/>
        </authorList>
    </citation>
    <scope>IDENTIFICATION</scope>
</reference>
<keyword evidence="2 17" id="KW-0723">Serine/threonine-protein kinase</keyword>
<dbReference type="SUPFAM" id="SSF56112">
    <property type="entry name" value="Protein kinase-like (PK-like)"/>
    <property type="match status" value="1"/>
</dbReference>
<evidence type="ECO:0000256" key="12">
    <source>
        <dbReference type="ARBA" id="ARBA00023157"/>
    </source>
</evidence>